<feature type="chain" id="PRO_5040978873" evidence="1">
    <location>
        <begin position="19"/>
        <end position="100"/>
    </location>
</feature>
<feature type="signal peptide" evidence="1">
    <location>
        <begin position="1"/>
        <end position="18"/>
    </location>
</feature>
<keyword evidence="3" id="KW-1185">Reference proteome</keyword>
<evidence type="ECO:0000313" key="2">
    <source>
        <dbReference type="EMBL" id="GLI56720.1"/>
    </source>
</evidence>
<comment type="caution">
    <text evidence="2">The sequence shown here is derived from an EMBL/GenBank/DDBJ whole genome shotgun (WGS) entry which is preliminary data.</text>
</comment>
<sequence>MKKIFLALLFLLGTAALASWKEVDIGKLDENLYRVSFFHEEDPHSFKLKLDTTDSSFKKHKLYFSTDEEVPVAQLQGVSVVVWEDGLGGYIYREKVLESY</sequence>
<accession>A0A9W6LP94</accession>
<name>A0A9W6LP94_9FUSO</name>
<proteinExistence type="predicted"/>
<dbReference type="AlphaFoldDB" id="A0A9W6LP94"/>
<evidence type="ECO:0000256" key="1">
    <source>
        <dbReference type="SAM" id="SignalP"/>
    </source>
</evidence>
<reference evidence="2" key="1">
    <citation type="submission" date="2022-12" db="EMBL/GenBank/DDBJ databases">
        <title>Reference genome sequencing for broad-spectrum identification of bacterial and archaeal isolates by mass spectrometry.</title>
        <authorList>
            <person name="Sekiguchi Y."/>
            <person name="Tourlousse D.M."/>
        </authorList>
    </citation>
    <scope>NUCLEOTIDE SEQUENCE</scope>
    <source>
        <strain evidence="2">10succ1</strain>
    </source>
</reference>
<keyword evidence="1" id="KW-0732">Signal</keyword>
<dbReference type="Proteomes" id="UP001144471">
    <property type="component" value="Unassembled WGS sequence"/>
</dbReference>
<organism evidence="2 3">
    <name type="scientific">Propionigenium maris DSM 9537</name>
    <dbReference type="NCBI Taxonomy" id="1123000"/>
    <lineage>
        <taxon>Bacteria</taxon>
        <taxon>Fusobacteriati</taxon>
        <taxon>Fusobacteriota</taxon>
        <taxon>Fusobacteriia</taxon>
        <taxon>Fusobacteriales</taxon>
        <taxon>Fusobacteriaceae</taxon>
        <taxon>Propionigenium</taxon>
    </lineage>
</organism>
<protein>
    <submittedName>
        <fullName evidence="2">Uncharacterized protein</fullName>
    </submittedName>
</protein>
<dbReference type="EMBL" id="BSDY01000010">
    <property type="protein sequence ID" value="GLI56720.1"/>
    <property type="molecule type" value="Genomic_DNA"/>
</dbReference>
<gene>
    <name evidence="2" type="ORF">PM10SUCC1_22340</name>
</gene>
<dbReference type="RefSeq" id="WP_281836043.1">
    <property type="nucleotide sequence ID" value="NZ_BSDY01000010.1"/>
</dbReference>
<evidence type="ECO:0000313" key="3">
    <source>
        <dbReference type="Proteomes" id="UP001144471"/>
    </source>
</evidence>